<proteinExistence type="predicted"/>
<protein>
    <submittedName>
        <fullName evidence="2">(northern house mosquito) hypothetical protein</fullName>
    </submittedName>
</protein>
<reference evidence="2" key="1">
    <citation type="submission" date="2021-05" db="EMBL/GenBank/DDBJ databases">
        <authorList>
            <person name="Alioto T."/>
            <person name="Alioto T."/>
            <person name="Gomez Garrido J."/>
        </authorList>
    </citation>
    <scope>NUCLEOTIDE SEQUENCE</scope>
</reference>
<feature type="region of interest" description="Disordered" evidence="1">
    <location>
        <begin position="1"/>
        <end position="30"/>
    </location>
</feature>
<evidence type="ECO:0000313" key="2">
    <source>
        <dbReference type="EMBL" id="CAG6482289.1"/>
    </source>
</evidence>
<feature type="compositionally biased region" description="Polar residues" evidence="1">
    <location>
        <begin position="1"/>
        <end position="11"/>
    </location>
</feature>
<organism evidence="2">
    <name type="scientific">Culex pipiens</name>
    <name type="common">House mosquito</name>
    <dbReference type="NCBI Taxonomy" id="7175"/>
    <lineage>
        <taxon>Eukaryota</taxon>
        <taxon>Metazoa</taxon>
        <taxon>Ecdysozoa</taxon>
        <taxon>Arthropoda</taxon>
        <taxon>Hexapoda</taxon>
        <taxon>Insecta</taxon>
        <taxon>Pterygota</taxon>
        <taxon>Neoptera</taxon>
        <taxon>Endopterygota</taxon>
        <taxon>Diptera</taxon>
        <taxon>Nematocera</taxon>
        <taxon>Culicoidea</taxon>
        <taxon>Culicidae</taxon>
        <taxon>Culicinae</taxon>
        <taxon>Culicini</taxon>
        <taxon>Culex</taxon>
        <taxon>Culex</taxon>
    </lineage>
</organism>
<sequence>MCTTRLPTNGTFRPPRATSRPVVPRTGSSWTAPASWCLAAWSSTASTRTSCTSCRRPSGSGRSFGQSHQSRDCHRVVVLGTASPSSATGSTCSVDSPTRVTIRRTTYPSI</sequence>
<dbReference type="AlphaFoldDB" id="A0A8D8BUW9"/>
<feature type="region of interest" description="Disordered" evidence="1">
    <location>
        <begin position="43"/>
        <end position="67"/>
    </location>
</feature>
<feature type="compositionally biased region" description="Low complexity" evidence="1">
    <location>
        <begin position="43"/>
        <end position="63"/>
    </location>
</feature>
<dbReference type="EMBL" id="HBUE01093110">
    <property type="protein sequence ID" value="CAG6482289.1"/>
    <property type="molecule type" value="Transcribed_RNA"/>
</dbReference>
<evidence type="ECO:0000256" key="1">
    <source>
        <dbReference type="SAM" id="MobiDB-lite"/>
    </source>
</evidence>
<accession>A0A8D8BUW9</accession>
<name>A0A8D8BUW9_CULPI</name>